<keyword evidence="2" id="KW-1185">Reference proteome</keyword>
<dbReference type="Proteomes" id="UP000053958">
    <property type="component" value="Unassembled WGS sequence"/>
</dbReference>
<dbReference type="RefSeq" id="XP_013325099.1">
    <property type="nucleotide sequence ID" value="XM_013469645.1"/>
</dbReference>
<organism evidence="1 2">
    <name type="scientific">Rasamsonia emersonii (strain ATCC 16479 / CBS 393.64 / IMI 116815)</name>
    <dbReference type="NCBI Taxonomy" id="1408163"/>
    <lineage>
        <taxon>Eukaryota</taxon>
        <taxon>Fungi</taxon>
        <taxon>Dikarya</taxon>
        <taxon>Ascomycota</taxon>
        <taxon>Pezizomycotina</taxon>
        <taxon>Eurotiomycetes</taxon>
        <taxon>Eurotiomycetidae</taxon>
        <taxon>Eurotiales</taxon>
        <taxon>Trichocomaceae</taxon>
        <taxon>Rasamsonia</taxon>
    </lineage>
</organism>
<comment type="caution">
    <text evidence="1">The sequence shown here is derived from an EMBL/GenBank/DDBJ whole genome shotgun (WGS) entry which is preliminary data.</text>
</comment>
<dbReference type="EMBL" id="LASV01000451">
    <property type="protein sequence ID" value="KKA18487.1"/>
    <property type="molecule type" value="Genomic_DNA"/>
</dbReference>
<accession>A0A0F4YJL9</accession>
<proteinExistence type="predicted"/>
<sequence>MSNHVATAVVSSQLLTTWPDKITLQATENCPVRFHTTISDSDAESDLGLAGFVKRLFTINHSVIYHTWRKCIRRRFGAHINCSRQGKRIVTQDREVNGYKYIIFPGLRSRLKFIRHDKGFARFSEESGMESAGVRINNSRVPESRFTTACLVHMRYDSTVFVHAVRSDQTTR</sequence>
<name>A0A0F4YJL9_RASE3</name>
<dbReference type="GeneID" id="25319835"/>
<protein>
    <submittedName>
        <fullName evidence="1">Uncharacterized protein</fullName>
    </submittedName>
</protein>
<evidence type="ECO:0000313" key="2">
    <source>
        <dbReference type="Proteomes" id="UP000053958"/>
    </source>
</evidence>
<evidence type="ECO:0000313" key="1">
    <source>
        <dbReference type="EMBL" id="KKA18487.1"/>
    </source>
</evidence>
<reference evidence="1 2" key="1">
    <citation type="submission" date="2015-04" db="EMBL/GenBank/DDBJ databases">
        <authorList>
            <person name="Heijne W.H."/>
            <person name="Fedorova N.D."/>
            <person name="Nierman W.C."/>
            <person name="Vollebregt A.W."/>
            <person name="Zhao Z."/>
            <person name="Wu L."/>
            <person name="Kumar M."/>
            <person name="Stam H."/>
            <person name="van den Berg M.A."/>
            <person name="Pel H.J."/>
        </authorList>
    </citation>
    <scope>NUCLEOTIDE SEQUENCE [LARGE SCALE GENOMIC DNA]</scope>
    <source>
        <strain evidence="1 2">CBS 393.64</strain>
    </source>
</reference>
<dbReference type="AlphaFoldDB" id="A0A0F4YJL9"/>
<gene>
    <name evidence="1" type="ORF">T310_7564</name>
</gene>